<evidence type="ECO:0000313" key="3">
    <source>
        <dbReference type="EMBL" id="OJJ49806.1"/>
    </source>
</evidence>
<reference evidence="4" key="1">
    <citation type="journal article" date="2017" name="Genome Biol.">
        <title>Comparative genomics reveals high biological diversity and specific adaptations in the industrially and medically important fungal genus Aspergillus.</title>
        <authorList>
            <person name="de Vries R.P."/>
            <person name="Riley R."/>
            <person name="Wiebenga A."/>
            <person name="Aguilar-Osorio G."/>
            <person name="Amillis S."/>
            <person name="Uchima C.A."/>
            <person name="Anderluh G."/>
            <person name="Asadollahi M."/>
            <person name="Askin M."/>
            <person name="Barry K."/>
            <person name="Battaglia E."/>
            <person name="Bayram O."/>
            <person name="Benocci T."/>
            <person name="Braus-Stromeyer S.A."/>
            <person name="Caldana C."/>
            <person name="Canovas D."/>
            <person name="Cerqueira G.C."/>
            <person name="Chen F."/>
            <person name="Chen W."/>
            <person name="Choi C."/>
            <person name="Clum A."/>
            <person name="Dos Santos R.A."/>
            <person name="Damasio A.R."/>
            <person name="Diallinas G."/>
            <person name="Emri T."/>
            <person name="Fekete E."/>
            <person name="Flipphi M."/>
            <person name="Freyberg S."/>
            <person name="Gallo A."/>
            <person name="Gournas C."/>
            <person name="Habgood R."/>
            <person name="Hainaut M."/>
            <person name="Harispe M.L."/>
            <person name="Henrissat B."/>
            <person name="Hilden K.S."/>
            <person name="Hope R."/>
            <person name="Hossain A."/>
            <person name="Karabika E."/>
            <person name="Karaffa L."/>
            <person name="Karanyi Z."/>
            <person name="Krasevec N."/>
            <person name="Kuo A."/>
            <person name="Kusch H."/>
            <person name="LaButti K."/>
            <person name="Lagendijk E.L."/>
            <person name="Lapidus A."/>
            <person name="Levasseur A."/>
            <person name="Lindquist E."/>
            <person name="Lipzen A."/>
            <person name="Logrieco A.F."/>
            <person name="MacCabe A."/>
            <person name="Maekelae M.R."/>
            <person name="Malavazi I."/>
            <person name="Melin P."/>
            <person name="Meyer V."/>
            <person name="Mielnichuk N."/>
            <person name="Miskei M."/>
            <person name="Molnar A.P."/>
            <person name="Mule G."/>
            <person name="Ngan C.Y."/>
            <person name="Orejas M."/>
            <person name="Orosz E."/>
            <person name="Ouedraogo J.P."/>
            <person name="Overkamp K.M."/>
            <person name="Park H.-S."/>
            <person name="Perrone G."/>
            <person name="Piumi F."/>
            <person name="Punt P.J."/>
            <person name="Ram A.F."/>
            <person name="Ramon A."/>
            <person name="Rauscher S."/>
            <person name="Record E."/>
            <person name="Riano-Pachon D.M."/>
            <person name="Robert V."/>
            <person name="Roehrig J."/>
            <person name="Ruller R."/>
            <person name="Salamov A."/>
            <person name="Salih N.S."/>
            <person name="Samson R.A."/>
            <person name="Sandor E."/>
            <person name="Sanguinetti M."/>
            <person name="Schuetze T."/>
            <person name="Sepcic K."/>
            <person name="Shelest E."/>
            <person name="Sherlock G."/>
            <person name="Sophianopoulou V."/>
            <person name="Squina F.M."/>
            <person name="Sun H."/>
            <person name="Susca A."/>
            <person name="Todd R.B."/>
            <person name="Tsang A."/>
            <person name="Unkles S.E."/>
            <person name="van de Wiele N."/>
            <person name="van Rossen-Uffink D."/>
            <person name="Oliveira J.V."/>
            <person name="Vesth T.C."/>
            <person name="Visser J."/>
            <person name="Yu J.-H."/>
            <person name="Zhou M."/>
            <person name="Andersen M.R."/>
            <person name="Archer D.B."/>
            <person name="Baker S.E."/>
            <person name="Benoit I."/>
            <person name="Brakhage A.A."/>
            <person name="Braus G.H."/>
            <person name="Fischer R."/>
            <person name="Frisvad J.C."/>
            <person name="Goldman G.H."/>
            <person name="Houbraken J."/>
            <person name="Oakley B."/>
            <person name="Pocsi I."/>
            <person name="Scazzocchio C."/>
            <person name="Seiboth B."/>
            <person name="vanKuyk P.A."/>
            <person name="Wortman J."/>
            <person name="Dyer P.S."/>
            <person name="Grigoriev I.V."/>
        </authorList>
    </citation>
    <scope>NUCLEOTIDE SEQUENCE [LARGE SCALE GENOMIC DNA]</scope>
    <source>
        <strain evidence="4">CBS 506.65</strain>
    </source>
</reference>
<dbReference type="InterPro" id="IPR025451">
    <property type="entry name" value="DUF4211"/>
</dbReference>
<dbReference type="VEuPathDB" id="FungiDB:ASPZODRAFT_128336"/>
<feature type="compositionally biased region" description="Acidic residues" evidence="1">
    <location>
        <begin position="248"/>
        <end position="259"/>
    </location>
</feature>
<feature type="compositionally biased region" description="Basic and acidic residues" evidence="1">
    <location>
        <begin position="190"/>
        <end position="206"/>
    </location>
</feature>
<dbReference type="RefSeq" id="XP_022584316.1">
    <property type="nucleotide sequence ID" value="XM_022721996.1"/>
</dbReference>
<dbReference type="PANTHER" id="PTHR14689">
    <property type="entry name" value="PHORBOL-ESTER_DAG-TYPE DOMAIN-CONTAINING PROTEIN"/>
    <property type="match status" value="1"/>
</dbReference>
<evidence type="ECO:0000259" key="2">
    <source>
        <dbReference type="Pfam" id="PF13926"/>
    </source>
</evidence>
<dbReference type="AlphaFoldDB" id="A0A1L9SRR0"/>
<evidence type="ECO:0000313" key="4">
    <source>
        <dbReference type="Proteomes" id="UP000184188"/>
    </source>
</evidence>
<feature type="compositionally biased region" description="Basic residues" evidence="1">
    <location>
        <begin position="1"/>
        <end position="11"/>
    </location>
</feature>
<dbReference type="GeneID" id="34608461"/>
<gene>
    <name evidence="3" type="ORF">ASPZODRAFT_128336</name>
</gene>
<feature type="compositionally biased region" description="Acidic residues" evidence="1">
    <location>
        <begin position="535"/>
        <end position="545"/>
    </location>
</feature>
<feature type="domain" description="DUF4211" evidence="2">
    <location>
        <begin position="396"/>
        <end position="531"/>
    </location>
</feature>
<accession>A0A1L9SRR0</accession>
<name>A0A1L9SRR0_9EURO</name>
<keyword evidence="4" id="KW-1185">Reference proteome</keyword>
<dbReference type="Pfam" id="PF13926">
    <property type="entry name" value="DUF4211"/>
    <property type="match status" value="1"/>
</dbReference>
<feature type="compositionally biased region" description="Basic and acidic residues" evidence="1">
    <location>
        <begin position="546"/>
        <end position="558"/>
    </location>
</feature>
<feature type="compositionally biased region" description="Polar residues" evidence="1">
    <location>
        <begin position="44"/>
        <end position="56"/>
    </location>
</feature>
<feature type="compositionally biased region" description="Basic and acidic residues" evidence="1">
    <location>
        <begin position="163"/>
        <end position="174"/>
    </location>
</feature>
<dbReference type="OrthoDB" id="21499at2759"/>
<protein>
    <recommendedName>
        <fullName evidence="2">DUF4211 domain-containing protein</fullName>
    </recommendedName>
</protein>
<feature type="region of interest" description="Disordered" evidence="1">
    <location>
        <begin position="1"/>
        <end position="295"/>
    </location>
</feature>
<dbReference type="STRING" id="1073090.A0A1L9SRR0"/>
<feature type="region of interest" description="Disordered" evidence="1">
    <location>
        <begin position="535"/>
        <end position="558"/>
    </location>
</feature>
<evidence type="ECO:0000256" key="1">
    <source>
        <dbReference type="SAM" id="MobiDB-lite"/>
    </source>
</evidence>
<proteinExistence type="predicted"/>
<dbReference type="Proteomes" id="UP000184188">
    <property type="component" value="Unassembled WGS sequence"/>
</dbReference>
<organism evidence="3 4">
    <name type="scientific">Penicilliopsis zonata CBS 506.65</name>
    <dbReference type="NCBI Taxonomy" id="1073090"/>
    <lineage>
        <taxon>Eukaryota</taxon>
        <taxon>Fungi</taxon>
        <taxon>Dikarya</taxon>
        <taxon>Ascomycota</taxon>
        <taxon>Pezizomycotina</taxon>
        <taxon>Eurotiomycetes</taxon>
        <taxon>Eurotiomycetidae</taxon>
        <taxon>Eurotiales</taxon>
        <taxon>Aspergillaceae</taxon>
        <taxon>Penicilliopsis</taxon>
    </lineage>
</organism>
<dbReference type="EMBL" id="KV878337">
    <property type="protein sequence ID" value="OJJ49806.1"/>
    <property type="molecule type" value="Genomic_DNA"/>
</dbReference>
<sequence length="660" mass="74935">MPRKKYGKVKQTRLTFASPAFPPDSEHESPRTEDRYATLRYTHPSKSTVSDVSSRLGNKKKSLPAKAPSVASSSDIESAPVATPSIKKSSEVITINDDDESEKDIASHHSPSKAACSDEASSSEEDVVNTSMRKKRRAQPIVIENDTESESNMPSRVSKRKRSDSNERPQRNTRGDGTPSRQTRSAAKSLEAKRSASKQEAREAVKRSASHLLSDLGSPETSDADELVTQPRKRRRQTTQRTAASVDVEGEEEEVEEDPIVSSPAKRILRRGVSDVPRTPRRTSDQERLDLKEDLEDLQDSVVRATRTRGHLANSARSQRQKQLDLLRRRRAGERMSDISSEAELESEHELEGSEIEDHESEDETQPPIKSILPYDDSDIESAIASDEDLDRYDDDFVLDDDATELGVPTQDEAMPIEFSRHNYKQPKEYFHDAVEWMVHNKLNPAFPRDDDLYKVAFMKLETEVQGRAGSQLVSSAWSSSFCRALMARPHIEETAFPITDGHPCDACKRSGHPASFDIKLYGKAYSLETLEPLSDDDVSAEEETTERSEPGERDRKGRILPDENIRWFLGRHCKTKATMAHTLVHWRFHLNEWVIGYLEGQGVLTDKMIVKRSHWSQKKLTKYANSVRDQMVENGEVRKLWRDFHIKLKTARETKESRW</sequence>
<dbReference type="GO" id="GO:0005634">
    <property type="term" value="C:nucleus"/>
    <property type="evidence" value="ECO:0007669"/>
    <property type="project" value="TreeGrafter"/>
</dbReference>
<feature type="compositionally biased region" description="Acidic residues" evidence="1">
    <location>
        <begin position="353"/>
        <end position="365"/>
    </location>
</feature>
<feature type="compositionally biased region" description="Basic and acidic residues" evidence="1">
    <location>
        <begin position="24"/>
        <end position="37"/>
    </location>
</feature>
<dbReference type="PANTHER" id="PTHR14689:SF0">
    <property type="entry name" value="COILED-COIL DOMAIN-CONTAINING PROTEIN 82"/>
    <property type="match status" value="1"/>
</dbReference>
<feature type="compositionally biased region" description="Basic and acidic residues" evidence="1">
    <location>
        <begin position="282"/>
        <end position="292"/>
    </location>
</feature>
<feature type="region of interest" description="Disordered" evidence="1">
    <location>
        <begin position="330"/>
        <end position="377"/>
    </location>
</feature>